<comment type="caution">
    <text evidence="2">The sequence shown here is derived from an EMBL/GenBank/DDBJ whole genome shotgun (WGS) entry which is preliminary data.</text>
</comment>
<evidence type="ECO:0000313" key="2">
    <source>
        <dbReference type="EMBL" id="CAI2368573.1"/>
    </source>
</evidence>
<gene>
    <name evidence="2" type="ORF">ECRASSUSDP1_LOCUS9867</name>
</gene>
<protein>
    <submittedName>
        <fullName evidence="2">Uncharacterized protein</fullName>
    </submittedName>
</protein>
<accession>A0AAD1UFW2</accession>
<name>A0AAD1UFW2_EUPCR</name>
<reference evidence="2" key="1">
    <citation type="submission" date="2023-07" db="EMBL/GenBank/DDBJ databases">
        <authorList>
            <consortium name="AG Swart"/>
            <person name="Singh M."/>
            <person name="Singh A."/>
            <person name="Seah K."/>
            <person name="Emmerich C."/>
        </authorList>
    </citation>
    <scope>NUCLEOTIDE SEQUENCE</scope>
    <source>
        <strain evidence="2">DP1</strain>
    </source>
</reference>
<evidence type="ECO:0000313" key="3">
    <source>
        <dbReference type="Proteomes" id="UP001295684"/>
    </source>
</evidence>
<proteinExistence type="predicted"/>
<dbReference type="AlphaFoldDB" id="A0AAD1UFW2"/>
<sequence length="300" mass="33599">MHRFNKGTTSEEYENFIKNSKLSGSNSERSLSSYSSHKNFKNITKSKYNEAPARRRSYNTIVDDCFSDNSMGVKKRIEMGARVKAMAKFRKQNYADLSFTFKSIELPSIPDANPSYSIEEGKKKKNRKLASQGTDDSDDMCCFQLPKESMVEVQQPCAKLSKNIQSEIAKVRSLRSSGSYKKLIKAQNKEDSNFKTIKSGFTANPKRCKTEIEDLKNSVVNGAVKSKFYSSSTIKLPDIKQMSSSKCLKEISSKPRRKKMRRVASTLEIKSITLGTGSDTMGGLLNIMGKCDSLLGDISD</sequence>
<organism evidence="2 3">
    <name type="scientific">Euplotes crassus</name>
    <dbReference type="NCBI Taxonomy" id="5936"/>
    <lineage>
        <taxon>Eukaryota</taxon>
        <taxon>Sar</taxon>
        <taxon>Alveolata</taxon>
        <taxon>Ciliophora</taxon>
        <taxon>Intramacronucleata</taxon>
        <taxon>Spirotrichea</taxon>
        <taxon>Hypotrichia</taxon>
        <taxon>Euplotida</taxon>
        <taxon>Euplotidae</taxon>
        <taxon>Moneuplotes</taxon>
    </lineage>
</organism>
<dbReference type="EMBL" id="CAMPGE010009707">
    <property type="protein sequence ID" value="CAI2368573.1"/>
    <property type="molecule type" value="Genomic_DNA"/>
</dbReference>
<keyword evidence="3" id="KW-1185">Reference proteome</keyword>
<dbReference type="Proteomes" id="UP001295684">
    <property type="component" value="Unassembled WGS sequence"/>
</dbReference>
<feature type="region of interest" description="Disordered" evidence="1">
    <location>
        <begin position="112"/>
        <end position="135"/>
    </location>
</feature>
<evidence type="ECO:0000256" key="1">
    <source>
        <dbReference type="SAM" id="MobiDB-lite"/>
    </source>
</evidence>